<evidence type="ECO:0000313" key="2">
    <source>
        <dbReference type="EMBL" id="QFU99059.1"/>
    </source>
</evidence>
<keyword evidence="3" id="KW-1185">Reference proteome</keyword>
<dbReference type="Proteomes" id="UP000326702">
    <property type="component" value="Chromosome"/>
</dbReference>
<feature type="signal peptide" evidence="1">
    <location>
        <begin position="1"/>
        <end position="30"/>
    </location>
</feature>
<evidence type="ECO:0000256" key="1">
    <source>
        <dbReference type="SAM" id="SignalP"/>
    </source>
</evidence>
<proteinExistence type="predicted"/>
<keyword evidence="2" id="KW-0689">Ribosomal protein</keyword>
<dbReference type="RefSeq" id="WP_051136187.1">
    <property type="nucleotide sequence ID" value="NZ_BAABIH010000006.1"/>
</dbReference>
<protein>
    <submittedName>
        <fullName evidence="2">30S ribosomal protein S16</fullName>
    </submittedName>
</protein>
<feature type="chain" id="PRO_5025015405" evidence="1">
    <location>
        <begin position="31"/>
        <end position="312"/>
    </location>
</feature>
<dbReference type="KEGG" id="lxl:KDY119_02585"/>
<dbReference type="AlphaFoldDB" id="A0A5P9QCN3"/>
<accession>A0A5P9QCN3</accession>
<keyword evidence="1" id="KW-0732">Signal</keyword>
<gene>
    <name evidence="2" type="ORF">KDY119_02585</name>
</gene>
<reference evidence="2 3" key="1">
    <citation type="submission" date="2019-10" db="EMBL/GenBank/DDBJ databases">
        <title>Genome sequence of Luteimicrobium xylanilyticum HY-24.</title>
        <authorList>
            <person name="Kim D.Y."/>
            <person name="Park H.-Y."/>
        </authorList>
    </citation>
    <scope>NUCLEOTIDE SEQUENCE [LARGE SCALE GENOMIC DNA]</scope>
    <source>
        <strain evidence="2 3">HY-24</strain>
    </source>
</reference>
<sequence>MRSLRSLLATALVGGLLVSGSAVVATSAQAAPVHASVAVHAAKVTPTKVTIKKIASKRAPYKGKTTIKPRVTASGKVSVKSKTLTVKHGKKTVAKKKKSVKLKAGTYKVTTKVTYKTYKLKTTTKTVTKKKVGVAFGTDVTVTCNASTVRFDDGYGDLVATCTSSRFDGARKESMTLVDMGDGTYYGFGDNLDELTTRVVPQVGKPFSATLNPGDDLKKTYKAKQTTTRKVWSKTKSKSLTQKLVIKKGKRPNHTAPISEWNCPSWAPIKGNADSGIYHVPGGRWYSRTKPEICFTTRAAAEAAGYRASKNG</sequence>
<dbReference type="GO" id="GO:0005840">
    <property type="term" value="C:ribosome"/>
    <property type="evidence" value="ECO:0007669"/>
    <property type="project" value="UniProtKB-KW"/>
</dbReference>
<dbReference type="EMBL" id="CP045529">
    <property type="protein sequence ID" value="QFU99059.1"/>
    <property type="molecule type" value="Genomic_DNA"/>
</dbReference>
<organism evidence="2 3">
    <name type="scientific">Luteimicrobium xylanilyticum</name>
    <dbReference type="NCBI Taxonomy" id="1133546"/>
    <lineage>
        <taxon>Bacteria</taxon>
        <taxon>Bacillati</taxon>
        <taxon>Actinomycetota</taxon>
        <taxon>Actinomycetes</taxon>
        <taxon>Micrococcales</taxon>
        <taxon>Luteimicrobium</taxon>
    </lineage>
</organism>
<dbReference type="PROSITE" id="PS51318">
    <property type="entry name" value="TAT"/>
    <property type="match status" value="1"/>
</dbReference>
<dbReference type="OrthoDB" id="5196645at2"/>
<name>A0A5P9QCN3_9MICO</name>
<keyword evidence="2" id="KW-0687">Ribonucleoprotein</keyword>
<evidence type="ECO:0000313" key="3">
    <source>
        <dbReference type="Proteomes" id="UP000326702"/>
    </source>
</evidence>
<dbReference type="InterPro" id="IPR006311">
    <property type="entry name" value="TAT_signal"/>
</dbReference>